<evidence type="ECO:0000256" key="1">
    <source>
        <dbReference type="SAM" id="MobiDB-lite"/>
    </source>
</evidence>
<dbReference type="PaxDb" id="39947-A0A0P0WR06"/>
<dbReference type="Gramene" id="Os05t0567650-00">
    <property type="protein sequence ID" value="Os05t0567650-00"/>
    <property type="gene ID" value="Os05g0567650"/>
</dbReference>
<organism evidence="2 3">
    <name type="scientific">Oryza sativa subsp. japonica</name>
    <name type="common">Rice</name>
    <dbReference type="NCBI Taxonomy" id="39947"/>
    <lineage>
        <taxon>Eukaryota</taxon>
        <taxon>Viridiplantae</taxon>
        <taxon>Streptophyta</taxon>
        <taxon>Embryophyta</taxon>
        <taxon>Tracheophyta</taxon>
        <taxon>Spermatophyta</taxon>
        <taxon>Magnoliopsida</taxon>
        <taxon>Liliopsida</taxon>
        <taxon>Poales</taxon>
        <taxon>Poaceae</taxon>
        <taxon>BOP clade</taxon>
        <taxon>Oryzoideae</taxon>
        <taxon>Oryzeae</taxon>
        <taxon>Oryzinae</taxon>
        <taxon>Oryza</taxon>
        <taxon>Oryza sativa</taxon>
    </lineage>
</organism>
<dbReference type="AlphaFoldDB" id="A0A0P0WR06"/>
<dbReference type="EMBL" id="AP014961">
    <property type="protein sequence ID" value="BAS95389.1"/>
    <property type="molecule type" value="Genomic_DNA"/>
</dbReference>
<feature type="non-terminal residue" evidence="2">
    <location>
        <position position="127"/>
    </location>
</feature>
<dbReference type="Proteomes" id="UP000059680">
    <property type="component" value="Chromosome 5"/>
</dbReference>
<evidence type="ECO:0000313" key="3">
    <source>
        <dbReference type="Proteomes" id="UP000059680"/>
    </source>
</evidence>
<name>A0A0P0WR06_ORYSJ</name>
<reference evidence="2 3" key="2">
    <citation type="journal article" date="2013" name="Plant Cell Physiol.">
        <title>Rice Annotation Project Database (RAP-DB): an integrative and interactive database for rice genomics.</title>
        <authorList>
            <person name="Sakai H."/>
            <person name="Lee S.S."/>
            <person name="Tanaka T."/>
            <person name="Numa H."/>
            <person name="Kim J."/>
            <person name="Kawahara Y."/>
            <person name="Wakimoto H."/>
            <person name="Yang C.C."/>
            <person name="Iwamoto M."/>
            <person name="Abe T."/>
            <person name="Yamada Y."/>
            <person name="Muto A."/>
            <person name="Inokuchi H."/>
            <person name="Ikemura T."/>
            <person name="Matsumoto T."/>
            <person name="Sasaki T."/>
            <person name="Itoh T."/>
        </authorList>
    </citation>
    <scope>NUCLEOTIDE SEQUENCE [LARGE SCALE GENOMIC DNA]</scope>
    <source>
        <strain evidence="3">cv. Nipponbare</strain>
    </source>
</reference>
<feature type="compositionally biased region" description="Low complexity" evidence="1">
    <location>
        <begin position="100"/>
        <end position="109"/>
    </location>
</feature>
<sequence>MESLRSRMMASWVGEEKPLVNPNWMGPSATMSVQRKAETWDSRMAAMEEAARLDRDPILYQLPVFSSGFRKPPPLPPSWSLPLSSAHDAPPRLLPPPFIAPARSLASAPPRRRSTGEMDEREGVEKR</sequence>
<gene>
    <name evidence="2" type="ordered locus">Os05g0567650</name>
    <name evidence="2" type="ORF">OSNPB_050567650</name>
</gene>
<reference evidence="3" key="1">
    <citation type="journal article" date="2005" name="Nature">
        <title>The map-based sequence of the rice genome.</title>
        <authorList>
            <consortium name="International rice genome sequencing project (IRGSP)"/>
            <person name="Matsumoto T."/>
            <person name="Wu J."/>
            <person name="Kanamori H."/>
            <person name="Katayose Y."/>
            <person name="Fujisawa M."/>
            <person name="Namiki N."/>
            <person name="Mizuno H."/>
            <person name="Yamamoto K."/>
            <person name="Antonio B.A."/>
            <person name="Baba T."/>
            <person name="Sakata K."/>
            <person name="Nagamura Y."/>
            <person name="Aoki H."/>
            <person name="Arikawa K."/>
            <person name="Arita K."/>
            <person name="Bito T."/>
            <person name="Chiden Y."/>
            <person name="Fujitsuka N."/>
            <person name="Fukunaka R."/>
            <person name="Hamada M."/>
            <person name="Harada C."/>
            <person name="Hayashi A."/>
            <person name="Hijishita S."/>
            <person name="Honda M."/>
            <person name="Hosokawa S."/>
            <person name="Ichikawa Y."/>
            <person name="Idonuma A."/>
            <person name="Iijima M."/>
            <person name="Ikeda M."/>
            <person name="Ikeno M."/>
            <person name="Ito K."/>
            <person name="Ito S."/>
            <person name="Ito T."/>
            <person name="Ito Y."/>
            <person name="Ito Y."/>
            <person name="Iwabuchi A."/>
            <person name="Kamiya K."/>
            <person name="Karasawa W."/>
            <person name="Kurita K."/>
            <person name="Katagiri S."/>
            <person name="Kikuta A."/>
            <person name="Kobayashi H."/>
            <person name="Kobayashi N."/>
            <person name="Machita K."/>
            <person name="Maehara T."/>
            <person name="Masukawa M."/>
            <person name="Mizubayashi T."/>
            <person name="Mukai Y."/>
            <person name="Nagasaki H."/>
            <person name="Nagata Y."/>
            <person name="Naito S."/>
            <person name="Nakashima M."/>
            <person name="Nakama Y."/>
            <person name="Nakamichi Y."/>
            <person name="Nakamura M."/>
            <person name="Meguro A."/>
            <person name="Negishi M."/>
            <person name="Ohta I."/>
            <person name="Ohta T."/>
            <person name="Okamoto M."/>
            <person name="Ono N."/>
            <person name="Saji S."/>
            <person name="Sakaguchi M."/>
            <person name="Sakai K."/>
            <person name="Shibata M."/>
            <person name="Shimokawa T."/>
            <person name="Song J."/>
            <person name="Takazaki Y."/>
            <person name="Terasawa K."/>
            <person name="Tsugane M."/>
            <person name="Tsuji K."/>
            <person name="Ueda S."/>
            <person name="Waki K."/>
            <person name="Yamagata H."/>
            <person name="Yamamoto M."/>
            <person name="Yamamoto S."/>
            <person name="Yamane H."/>
            <person name="Yoshiki S."/>
            <person name="Yoshihara R."/>
            <person name="Yukawa K."/>
            <person name="Zhong H."/>
            <person name="Yano M."/>
            <person name="Yuan Q."/>
            <person name="Ouyang S."/>
            <person name="Liu J."/>
            <person name="Jones K.M."/>
            <person name="Gansberger K."/>
            <person name="Moffat K."/>
            <person name="Hill J."/>
            <person name="Bera J."/>
            <person name="Fadrosh D."/>
            <person name="Jin S."/>
            <person name="Johri S."/>
            <person name="Kim M."/>
            <person name="Overton L."/>
            <person name="Reardon M."/>
            <person name="Tsitrin T."/>
            <person name="Vuong H."/>
            <person name="Weaver B."/>
            <person name="Ciecko A."/>
            <person name="Tallon L."/>
            <person name="Jackson J."/>
            <person name="Pai G."/>
            <person name="Aken S.V."/>
            <person name="Utterback T."/>
            <person name="Reidmuller S."/>
            <person name="Feldblyum T."/>
            <person name="Hsiao J."/>
            <person name="Zismann V."/>
            <person name="Iobst S."/>
            <person name="de Vazeille A.R."/>
            <person name="Buell C.R."/>
            <person name="Ying K."/>
            <person name="Li Y."/>
            <person name="Lu T."/>
            <person name="Huang Y."/>
            <person name="Zhao Q."/>
            <person name="Feng Q."/>
            <person name="Zhang L."/>
            <person name="Zhu J."/>
            <person name="Weng Q."/>
            <person name="Mu J."/>
            <person name="Lu Y."/>
            <person name="Fan D."/>
            <person name="Liu Y."/>
            <person name="Guan J."/>
            <person name="Zhang Y."/>
            <person name="Yu S."/>
            <person name="Liu X."/>
            <person name="Zhang Y."/>
            <person name="Hong G."/>
            <person name="Han B."/>
            <person name="Choisne N."/>
            <person name="Demange N."/>
            <person name="Orjeda G."/>
            <person name="Samain S."/>
            <person name="Cattolico L."/>
            <person name="Pelletier E."/>
            <person name="Couloux A."/>
            <person name="Segurens B."/>
            <person name="Wincker P."/>
            <person name="D'Hont A."/>
            <person name="Scarpelli C."/>
            <person name="Weissenbach J."/>
            <person name="Salanoubat M."/>
            <person name="Quetier F."/>
            <person name="Yu Y."/>
            <person name="Kim H.R."/>
            <person name="Rambo T."/>
            <person name="Currie J."/>
            <person name="Collura K."/>
            <person name="Luo M."/>
            <person name="Yang T."/>
            <person name="Ammiraju J.S.S."/>
            <person name="Engler F."/>
            <person name="Soderlund C."/>
            <person name="Wing R.A."/>
            <person name="Palmer L.E."/>
            <person name="de la Bastide M."/>
            <person name="Spiegel L."/>
            <person name="Nascimento L."/>
            <person name="Zutavern T."/>
            <person name="O'Shaughnessy A."/>
            <person name="Dike S."/>
            <person name="Dedhia N."/>
            <person name="Preston R."/>
            <person name="Balija V."/>
            <person name="McCombie W.R."/>
            <person name="Chow T."/>
            <person name="Chen H."/>
            <person name="Chung M."/>
            <person name="Chen C."/>
            <person name="Shaw J."/>
            <person name="Wu H."/>
            <person name="Hsiao K."/>
            <person name="Chao Y."/>
            <person name="Chu M."/>
            <person name="Cheng C."/>
            <person name="Hour A."/>
            <person name="Lee P."/>
            <person name="Lin S."/>
            <person name="Lin Y."/>
            <person name="Liou J."/>
            <person name="Liu S."/>
            <person name="Hsing Y."/>
            <person name="Raghuvanshi S."/>
            <person name="Mohanty A."/>
            <person name="Bharti A.K."/>
            <person name="Gaur A."/>
            <person name="Gupta V."/>
            <person name="Kumar D."/>
            <person name="Ravi V."/>
            <person name="Vij S."/>
            <person name="Kapur A."/>
            <person name="Khurana P."/>
            <person name="Khurana P."/>
            <person name="Khurana J.P."/>
            <person name="Tyagi A.K."/>
            <person name="Gaikwad K."/>
            <person name="Singh A."/>
            <person name="Dalal V."/>
            <person name="Srivastava S."/>
            <person name="Dixit A."/>
            <person name="Pal A.K."/>
            <person name="Ghazi I.A."/>
            <person name="Yadav M."/>
            <person name="Pandit A."/>
            <person name="Bhargava A."/>
            <person name="Sureshbabu K."/>
            <person name="Batra K."/>
            <person name="Sharma T.R."/>
            <person name="Mohapatra T."/>
            <person name="Singh N.K."/>
            <person name="Messing J."/>
            <person name="Nelson A.B."/>
            <person name="Fuks G."/>
            <person name="Kavchok S."/>
            <person name="Keizer G."/>
            <person name="Linton E."/>
            <person name="Llaca V."/>
            <person name="Song R."/>
            <person name="Tanyolac B."/>
            <person name="Young S."/>
            <person name="Ho-Il K."/>
            <person name="Hahn J.H."/>
            <person name="Sangsakoo G."/>
            <person name="Vanavichit A."/>
            <person name="de Mattos Luiz.A.T."/>
            <person name="Zimmer P.D."/>
            <person name="Malone G."/>
            <person name="Dellagostin O."/>
            <person name="de Oliveira A.C."/>
            <person name="Bevan M."/>
            <person name="Bancroft I."/>
            <person name="Minx P."/>
            <person name="Cordum H."/>
            <person name="Wilson R."/>
            <person name="Cheng Z."/>
            <person name="Jin W."/>
            <person name="Jiang J."/>
            <person name="Leong S.A."/>
            <person name="Iwama H."/>
            <person name="Gojobori T."/>
            <person name="Itoh T."/>
            <person name="Niimura Y."/>
            <person name="Fujii Y."/>
            <person name="Habara T."/>
            <person name="Sakai H."/>
            <person name="Sato Y."/>
            <person name="Wilson G."/>
            <person name="Kumar K."/>
            <person name="McCouch S."/>
            <person name="Juretic N."/>
            <person name="Hoen D."/>
            <person name="Wright S."/>
            <person name="Bruskiewich R."/>
            <person name="Bureau T."/>
            <person name="Miyao A."/>
            <person name="Hirochika H."/>
            <person name="Nishikawa T."/>
            <person name="Kadowaki K."/>
            <person name="Sugiura M."/>
            <person name="Burr B."/>
            <person name="Sasaki T."/>
        </authorList>
    </citation>
    <scope>NUCLEOTIDE SEQUENCE [LARGE SCALE GENOMIC DNA]</scope>
    <source>
        <strain evidence="3">cv. Nipponbare</strain>
    </source>
</reference>
<evidence type="ECO:0000313" key="2">
    <source>
        <dbReference type="EMBL" id="BAS95389.1"/>
    </source>
</evidence>
<accession>A0A0P0WR06</accession>
<feature type="region of interest" description="Disordered" evidence="1">
    <location>
        <begin position="76"/>
        <end position="127"/>
    </location>
</feature>
<keyword evidence="3" id="KW-1185">Reference proteome</keyword>
<protein>
    <submittedName>
        <fullName evidence="2">Os05g0567650 protein</fullName>
    </submittedName>
</protein>
<reference evidence="2 3" key="3">
    <citation type="journal article" date="2013" name="Rice">
        <title>Improvement of the Oryza sativa Nipponbare reference genome using next generation sequence and optical map data.</title>
        <authorList>
            <person name="Kawahara Y."/>
            <person name="de la Bastide M."/>
            <person name="Hamilton J.P."/>
            <person name="Kanamori H."/>
            <person name="McCombie W.R."/>
            <person name="Ouyang S."/>
            <person name="Schwartz D.C."/>
            <person name="Tanaka T."/>
            <person name="Wu J."/>
            <person name="Zhou S."/>
            <person name="Childs K.L."/>
            <person name="Davidson R.M."/>
            <person name="Lin H."/>
            <person name="Quesada-Ocampo L."/>
            <person name="Vaillancourt B."/>
            <person name="Sakai H."/>
            <person name="Lee S.S."/>
            <person name="Kim J."/>
            <person name="Numa H."/>
            <person name="Itoh T."/>
            <person name="Buell C.R."/>
            <person name="Matsumoto T."/>
        </authorList>
    </citation>
    <scope>NUCLEOTIDE SEQUENCE [LARGE SCALE GENOMIC DNA]</scope>
    <source>
        <strain evidence="3">cv. Nipponbare</strain>
    </source>
</reference>
<dbReference type="InParanoid" id="A0A0P0WR06"/>
<feature type="compositionally biased region" description="Basic and acidic residues" evidence="1">
    <location>
        <begin position="114"/>
        <end position="127"/>
    </location>
</feature>
<proteinExistence type="predicted"/>